<evidence type="ECO:0000313" key="3">
    <source>
        <dbReference type="EMBL" id="OPC76875.1"/>
    </source>
</evidence>
<reference evidence="3 4" key="1">
    <citation type="submission" date="2017-03" db="EMBL/GenBank/DDBJ databases">
        <title>Draft genome sequence of Streptomyces scabrisporus NF3, endophyte isolated from Amphipterygium adstringens.</title>
        <authorList>
            <person name="Vazquez M."/>
            <person name="Ceapa C.D."/>
            <person name="Rodriguez Luna D."/>
            <person name="Sanchez Esquivel S."/>
        </authorList>
    </citation>
    <scope>NUCLEOTIDE SEQUENCE [LARGE SCALE GENOMIC DNA]</scope>
    <source>
        <strain evidence="3 4">NF3</strain>
    </source>
</reference>
<feature type="region of interest" description="Disordered" evidence="1">
    <location>
        <begin position="1"/>
        <end position="80"/>
    </location>
</feature>
<dbReference type="Proteomes" id="UP000190037">
    <property type="component" value="Unassembled WGS sequence"/>
</dbReference>
<evidence type="ECO:0000256" key="1">
    <source>
        <dbReference type="SAM" id="MobiDB-lite"/>
    </source>
</evidence>
<sequence>MTAARHAGRGDAPGPGTVVTAAAPVHPVGGRRDDRTPNATERGRTRPNAAERGRTRPNAAERGRRRTRVRDAPVPPSGPVRVFRATAVHTHGSASTTCVVRPQAVPRVPCGGSVGAGLSAGVTHARSRPVVRG</sequence>
<name>A0A1T3NJJ3_9ACTN</name>
<keyword evidence="4" id="KW-1185">Reference proteome</keyword>
<feature type="compositionally biased region" description="Low complexity" evidence="1">
    <location>
        <begin position="12"/>
        <end position="28"/>
    </location>
</feature>
<dbReference type="EMBL" id="MWQN01000005">
    <property type="protein sequence ID" value="OPC76640.1"/>
    <property type="molecule type" value="Genomic_DNA"/>
</dbReference>
<accession>A0A1T3NJJ3</accession>
<dbReference type="AlphaFoldDB" id="A0A1T3NJJ3"/>
<dbReference type="EMBL" id="MWQN01000005">
    <property type="protein sequence ID" value="OPC76875.1"/>
    <property type="molecule type" value="Genomic_DNA"/>
</dbReference>
<evidence type="ECO:0000313" key="4">
    <source>
        <dbReference type="Proteomes" id="UP000190037"/>
    </source>
</evidence>
<proteinExistence type="predicted"/>
<gene>
    <name evidence="2" type="ORF">B4N89_44930</name>
    <name evidence="3" type="ORF">B4N89_46240</name>
</gene>
<organism evidence="3 4">
    <name type="scientific">Embleya scabrispora</name>
    <dbReference type="NCBI Taxonomy" id="159449"/>
    <lineage>
        <taxon>Bacteria</taxon>
        <taxon>Bacillati</taxon>
        <taxon>Actinomycetota</taxon>
        <taxon>Actinomycetes</taxon>
        <taxon>Kitasatosporales</taxon>
        <taxon>Streptomycetaceae</taxon>
        <taxon>Embleya</taxon>
    </lineage>
</organism>
<comment type="caution">
    <text evidence="3">The sequence shown here is derived from an EMBL/GenBank/DDBJ whole genome shotgun (WGS) entry which is preliminary data.</text>
</comment>
<protein>
    <submittedName>
        <fullName evidence="3">Uncharacterized protein</fullName>
    </submittedName>
</protein>
<evidence type="ECO:0000313" key="2">
    <source>
        <dbReference type="EMBL" id="OPC76640.1"/>
    </source>
</evidence>
<feature type="compositionally biased region" description="Basic and acidic residues" evidence="1">
    <location>
        <begin position="30"/>
        <end position="62"/>
    </location>
</feature>